<reference evidence="3" key="1">
    <citation type="journal article" date="2020" name="Nat. Commun.">
        <title>Genome sequence of the cluster root forming white lupin.</title>
        <authorList>
            <person name="Hufnagel B."/>
            <person name="Marques A."/>
            <person name="Soriano A."/>
            <person name="Marques L."/>
            <person name="Divol F."/>
            <person name="Doumas P."/>
            <person name="Sallet E."/>
            <person name="Mancinotti D."/>
            <person name="Carrere S."/>
            <person name="Marande W."/>
            <person name="Arribat S."/>
            <person name="Keller J."/>
            <person name="Huneau C."/>
            <person name="Blein T."/>
            <person name="Aime D."/>
            <person name="Laguerre M."/>
            <person name="Taylor J."/>
            <person name="Schubert V."/>
            <person name="Nelson M."/>
            <person name="Geu-Flores F."/>
            <person name="Crespi M."/>
            <person name="Gallardo-Guerrero K."/>
            <person name="Delaux P.-M."/>
            <person name="Salse J."/>
            <person name="Berges H."/>
            <person name="Guyot R."/>
            <person name="Gouzy J."/>
            <person name="Peret B."/>
        </authorList>
    </citation>
    <scope>NUCLEOTIDE SEQUENCE [LARGE SCALE GENOMIC DNA]</scope>
    <source>
        <strain evidence="3">cv. Amiga</strain>
    </source>
</reference>
<accession>A0A6A4QAI6</accession>
<keyword evidence="1" id="KW-1133">Transmembrane helix</keyword>
<protein>
    <submittedName>
        <fullName evidence="2">Uncharacterized protein</fullName>
    </submittedName>
</protein>
<dbReference type="AlphaFoldDB" id="A0A6A4QAI6"/>
<evidence type="ECO:0000313" key="3">
    <source>
        <dbReference type="Proteomes" id="UP000447434"/>
    </source>
</evidence>
<keyword evidence="1" id="KW-0472">Membrane</keyword>
<keyword evidence="1" id="KW-0812">Transmembrane</keyword>
<evidence type="ECO:0000313" key="2">
    <source>
        <dbReference type="EMBL" id="KAE9610851.1"/>
    </source>
</evidence>
<dbReference type="EMBL" id="WOCE01000007">
    <property type="protein sequence ID" value="KAE9610851.1"/>
    <property type="molecule type" value="Genomic_DNA"/>
</dbReference>
<organism evidence="2 3">
    <name type="scientific">Lupinus albus</name>
    <name type="common">White lupine</name>
    <name type="synonym">Lupinus termis</name>
    <dbReference type="NCBI Taxonomy" id="3870"/>
    <lineage>
        <taxon>Eukaryota</taxon>
        <taxon>Viridiplantae</taxon>
        <taxon>Streptophyta</taxon>
        <taxon>Embryophyta</taxon>
        <taxon>Tracheophyta</taxon>
        <taxon>Spermatophyta</taxon>
        <taxon>Magnoliopsida</taxon>
        <taxon>eudicotyledons</taxon>
        <taxon>Gunneridae</taxon>
        <taxon>Pentapetalae</taxon>
        <taxon>rosids</taxon>
        <taxon>fabids</taxon>
        <taxon>Fabales</taxon>
        <taxon>Fabaceae</taxon>
        <taxon>Papilionoideae</taxon>
        <taxon>50 kb inversion clade</taxon>
        <taxon>genistoids sensu lato</taxon>
        <taxon>core genistoids</taxon>
        <taxon>Genisteae</taxon>
        <taxon>Lupinus</taxon>
    </lineage>
</organism>
<name>A0A6A4QAI6_LUPAL</name>
<feature type="transmembrane region" description="Helical" evidence="1">
    <location>
        <begin position="32"/>
        <end position="50"/>
    </location>
</feature>
<feature type="transmembrane region" description="Helical" evidence="1">
    <location>
        <begin position="6"/>
        <end position="25"/>
    </location>
</feature>
<keyword evidence="3" id="KW-1185">Reference proteome</keyword>
<comment type="caution">
    <text evidence="2">The sequence shown here is derived from an EMBL/GenBank/DDBJ whole genome shotgun (WGS) entry which is preliminary data.</text>
</comment>
<sequence length="51" mass="6016">MNSFVPFSWVNCVIYFILYSSPLLVRSFHFKSLSIILCSISLHFVSLHFFQ</sequence>
<proteinExistence type="predicted"/>
<evidence type="ECO:0000256" key="1">
    <source>
        <dbReference type="SAM" id="Phobius"/>
    </source>
</evidence>
<dbReference type="Proteomes" id="UP000447434">
    <property type="component" value="Chromosome 7"/>
</dbReference>
<gene>
    <name evidence="2" type="ORF">Lalb_Chr07g0191131</name>
</gene>